<dbReference type="PANTHER" id="PTHR46263">
    <property type="entry name" value="ARMADILLO REPEAT-CONTAINING PROTEIN 7"/>
    <property type="match status" value="1"/>
</dbReference>
<sequence length="199" mass="21883">MLSSHGRLMARESSKPGALSREAYLEQLMKECTHPATSADAKEQCLAHLANFSYDPINFVYFLRLNTADMFVDCLDEALPAATSQGTHSHQGTMARLAMQGICNVAPDPRFQKIICENDAIPLIVRATNAGDAVTMAAALATLFFLLDASPDMVSPPVLRTNTAILVRVKECSLHEQAVVRNTAFAFLTRQREIQDEEK</sequence>
<keyword evidence="2" id="KW-1185">Reference proteome</keyword>
<dbReference type="Proteomes" id="UP000481153">
    <property type="component" value="Unassembled WGS sequence"/>
</dbReference>
<dbReference type="Gene3D" id="1.25.10.10">
    <property type="entry name" value="Leucine-rich Repeat Variant"/>
    <property type="match status" value="1"/>
</dbReference>
<reference evidence="1 2" key="1">
    <citation type="submission" date="2019-07" db="EMBL/GenBank/DDBJ databases">
        <title>Genomics analysis of Aphanomyces spp. identifies a new class of oomycete effector associated with host adaptation.</title>
        <authorList>
            <person name="Gaulin E."/>
        </authorList>
    </citation>
    <scope>NUCLEOTIDE SEQUENCE [LARGE SCALE GENOMIC DNA]</scope>
    <source>
        <strain evidence="1 2">ATCC 201684</strain>
    </source>
</reference>
<dbReference type="AlphaFoldDB" id="A0A6G0XFL7"/>
<name>A0A6G0XFL7_9STRA</name>
<gene>
    <name evidence="1" type="ORF">Ae201684_005248</name>
</gene>
<dbReference type="PANTHER" id="PTHR46263:SF1">
    <property type="entry name" value="ARMADILLO REPEAT-CONTAINING PROTEIN 7"/>
    <property type="match status" value="1"/>
</dbReference>
<evidence type="ECO:0008006" key="3">
    <source>
        <dbReference type="Google" id="ProtNLM"/>
    </source>
</evidence>
<dbReference type="SUPFAM" id="SSF48371">
    <property type="entry name" value="ARM repeat"/>
    <property type="match status" value="1"/>
</dbReference>
<evidence type="ECO:0000313" key="1">
    <source>
        <dbReference type="EMBL" id="KAF0739067.1"/>
    </source>
</evidence>
<accession>A0A6G0XFL7</accession>
<proteinExistence type="predicted"/>
<evidence type="ECO:0000313" key="2">
    <source>
        <dbReference type="Proteomes" id="UP000481153"/>
    </source>
</evidence>
<dbReference type="InterPro" id="IPR016024">
    <property type="entry name" value="ARM-type_fold"/>
</dbReference>
<dbReference type="EMBL" id="VJMJ01000067">
    <property type="protein sequence ID" value="KAF0739067.1"/>
    <property type="molecule type" value="Genomic_DNA"/>
</dbReference>
<organism evidence="1 2">
    <name type="scientific">Aphanomyces euteiches</name>
    <dbReference type="NCBI Taxonomy" id="100861"/>
    <lineage>
        <taxon>Eukaryota</taxon>
        <taxon>Sar</taxon>
        <taxon>Stramenopiles</taxon>
        <taxon>Oomycota</taxon>
        <taxon>Saprolegniomycetes</taxon>
        <taxon>Saprolegniales</taxon>
        <taxon>Verrucalvaceae</taxon>
        <taxon>Aphanomyces</taxon>
    </lineage>
</organism>
<dbReference type="InterPro" id="IPR011989">
    <property type="entry name" value="ARM-like"/>
</dbReference>
<dbReference type="InterPro" id="IPR042462">
    <property type="entry name" value="ARMC7"/>
</dbReference>
<dbReference type="VEuPathDB" id="FungiDB:AeMF1_013352"/>
<comment type="caution">
    <text evidence="1">The sequence shown here is derived from an EMBL/GenBank/DDBJ whole genome shotgun (WGS) entry which is preliminary data.</text>
</comment>
<protein>
    <recommendedName>
        <fullName evidence="3">Armadillo repeat-containing protein 7</fullName>
    </recommendedName>
</protein>